<dbReference type="PANTHER" id="PTHR24379">
    <property type="entry name" value="KRAB AND ZINC FINGER DOMAIN-CONTAINING"/>
    <property type="match status" value="1"/>
</dbReference>
<keyword evidence="2" id="KW-0677">Repeat</keyword>
<keyword evidence="1" id="KW-0479">Metal-binding</keyword>
<proteinExistence type="predicted"/>
<feature type="compositionally biased region" description="Basic and acidic residues" evidence="6">
    <location>
        <begin position="530"/>
        <end position="541"/>
    </location>
</feature>
<protein>
    <recommendedName>
        <fullName evidence="7">C2H2-type domain-containing protein</fullName>
    </recommendedName>
</protein>
<feature type="compositionally biased region" description="Low complexity" evidence="6">
    <location>
        <begin position="962"/>
        <end position="983"/>
    </location>
</feature>
<dbReference type="PRINTS" id="PR00929">
    <property type="entry name" value="ATHOOK"/>
</dbReference>
<evidence type="ECO:0000256" key="2">
    <source>
        <dbReference type="ARBA" id="ARBA00022737"/>
    </source>
</evidence>
<feature type="region of interest" description="Disordered" evidence="6">
    <location>
        <begin position="962"/>
        <end position="1028"/>
    </location>
</feature>
<reference evidence="8" key="2">
    <citation type="submission" date="2022-10" db="EMBL/GenBank/DDBJ databases">
        <authorList>
            <consortium name="ENA_rothamsted_submissions"/>
            <consortium name="culmorum"/>
            <person name="King R."/>
        </authorList>
    </citation>
    <scope>NUCLEOTIDE SEQUENCE</scope>
</reference>
<evidence type="ECO:0000259" key="7">
    <source>
        <dbReference type="PROSITE" id="PS50157"/>
    </source>
</evidence>
<feature type="domain" description="C2H2-type" evidence="7">
    <location>
        <begin position="822"/>
        <end position="849"/>
    </location>
</feature>
<name>A0A9P0DW84_PHACE</name>
<feature type="domain" description="C2H2-type" evidence="7">
    <location>
        <begin position="880"/>
        <end position="902"/>
    </location>
</feature>
<dbReference type="GO" id="GO:0008270">
    <property type="term" value="F:zinc ion binding"/>
    <property type="evidence" value="ECO:0007669"/>
    <property type="project" value="UniProtKB-KW"/>
</dbReference>
<dbReference type="SUPFAM" id="SSF57667">
    <property type="entry name" value="beta-beta-alpha zinc fingers"/>
    <property type="match status" value="2"/>
</dbReference>
<evidence type="ECO:0000256" key="6">
    <source>
        <dbReference type="SAM" id="MobiDB-lite"/>
    </source>
</evidence>
<dbReference type="Gene3D" id="3.30.160.60">
    <property type="entry name" value="Classic Zinc Finger"/>
    <property type="match status" value="2"/>
</dbReference>
<dbReference type="EMBL" id="OU896712">
    <property type="protein sequence ID" value="CAH1173605.1"/>
    <property type="molecule type" value="Genomic_DNA"/>
</dbReference>
<evidence type="ECO:0000256" key="3">
    <source>
        <dbReference type="ARBA" id="ARBA00022771"/>
    </source>
</evidence>
<evidence type="ECO:0000313" key="9">
    <source>
        <dbReference type="Proteomes" id="UP001153737"/>
    </source>
</evidence>
<dbReference type="Pfam" id="PF00096">
    <property type="entry name" value="zf-C2H2"/>
    <property type="match status" value="1"/>
</dbReference>
<dbReference type="SMART" id="SM00355">
    <property type="entry name" value="ZnF_C2H2"/>
    <property type="match status" value="6"/>
</dbReference>
<feature type="compositionally biased region" description="Basic residues" evidence="6">
    <location>
        <begin position="727"/>
        <end position="740"/>
    </location>
</feature>
<gene>
    <name evidence="8" type="ORF">PHAECO_LOCUS9966</name>
</gene>
<dbReference type="PROSITE" id="PS50157">
    <property type="entry name" value="ZINC_FINGER_C2H2_2"/>
    <property type="match status" value="4"/>
</dbReference>
<sequence length="1126" mass="125926">MSKCFEFMDKSSVAESGSHTWTNQVAVSTPLDVSSNGDCSMTDSINDSYATAIDENETQYLSVLESSNDVTLEDLHNLTIGNPKLMEQENLQTEPVDVPEDSDGIDAGDHQVVIFNMEGSDDLYGIQFAQDEDGNMQKYQFQVRTNEEGQFEAIPETIQLLAEENNASEDLPPDSSQETHESVDNQDKTLEEVVFETEVFVEEELDENSDTPIYMQDAENVIEEIQTENENQTDEGSETVFVFIKSEPTAGANQPKEELENQLDDTQIFDNCVSEYAREDEAIDVKPSLIEASLTSNIKQEYNIMQDQIAQEVECQREAEEIIYEASNIAEEHSQEILSQDYDAEDAVASEEDTVLEYRHFESQNIEICEDDSRTAEAVGLPSKGLYGNEEGLDEEQAVEEQYVDGNDSDSEGYEMEDGLHVTAEGDISEQSSPSEYQSVETIYEEPHQLGEEQITPLNKQIDCQITNVLKQPMNTSNMDNFSNKTILYYMITNPDQKENVISLPLCVKPNPRSLLKNVGETENACEGPPKAKEKTKDPRKSLSHRRFARSSEFAQAKLFNNFIDKTTISQAPIRQIRLPRKQEIKPVDTRRDEEIIVKEVMVSSKGFIENVHDRLNSKDKLEITSIVELTDSDEDPSSTKNGRKKKKKNLRTSKQRSTPHPADSTVIEILQSDDESVHQSEPSVDRSESSVGQSRPAETTAKRGRGRPKKGEAAGVGTVGVDGAKRPRGRPPKTPKKKSRTESSEPESDQGKTEIKCPHCAKSFPSNNSLSTHIQHHNLENSLKNAKTQQIEYKYKCDTCHSTFKNNILLKRHTCQNTSKPKCGVCSKTINNAASLEIHIRSHVKENMMKNTTTVTISPKKLRPSTVPKFKSPMRPATFKCKHCSKVCSSQTILAAHERTHKTYSCATCKAAFSSKLLLDTHLRISCVKTASPKDKRLSFKIRKSYVSSPRRGRISVVPTRTSTVPTRTSTVPTRTSTVPSRMSVLPRKAPSKVPSKTPVMSGNYSAVPGSSSAVPSGRSRTSVVPTRASGMYGKPLDLKLQCALCLMKFSTMTALFKHEVKDHNVSTPDKKVLLPDKKQLHKPLHEHGGIPMPCRLNKFFQGFRKKLESDSTVPVSDFEKNDEK</sequence>
<feature type="compositionally biased region" description="Basic residues" evidence="6">
    <location>
        <begin position="642"/>
        <end position="655"/>
    </location>
</feature>
<feature type="compositionally biased region" description="Basic and acidic residues" evidence="6">
    <location>
        <begin position="676"/>
        <end position="689"/>
    </location>
</feature>
<dbReference type="Proteomes" id="UP001153737">
    <property type="component" value="Chromosome 6"/>
</dbReference>
<feature type="compositionally biased region" description="Low complexity" evidence="6">
    <location>
        <begin position="1007"/>
        <end position="1022"/>
    </location>
</feature>
<feature type="region of interest" description="Disordered" evidence="6">
    <location>
        <begin position="632"/>
        <end position="756"/>
    </location>
</feature>
<feature type="compositionally biased region" description="Low complexity" evidence="6">
    <location>
        <begin position="714"/>
        <end position="723"/>
    </location>
</feature>
<dbReference type="OrthoDB" id="419694at2759"/>
<dbReference type="InterPro" id="IPR036236">
    <property type="entry name" value="Znf_C2H2_sf"/>
</dbReference>
<evidence type="ECO:0000256" key="1">
    <source>
        <dbReference type="ARBA" id="ARBA00022723"/>
    </source>
</evidence>
<evidence type="ECO:0000256" key="4">
    <source>
        <dbReference type="ARBA" id="ARBA00022833"/>
    </source>
</evidence>
<evidence type="ECO:0000256" key="5">
    <source>
        <dbReference type="PROSITE-ProRule" id="PRU00042"/>
    </source>
</evidence>
<organism evidence="8 9">
    <name type="scientific">Phaedon cochleariae</name>
    <name type="common">Mustard beetle</name>
    <dbReference type="NCBI Taxonomy" id="80249"/>
    <lineage>
        <taxon>Eukaryota</taxon>
        <taxon>Metazoa</taxon>
        <taxon>Ecdysozoa</taxon>
        <taxon>Arthropoda</taxon>
        <taxon>Hexapoda</taxon>
        <taxon>Insecta</taxon>
        <taxon>Pterygota</taxon>
        <taxon>Neoptera</taxon>
        <taxon>Endopterygota</taxon>
        <taxon>Coleoptera</taxon>
        <taxon>Polyphaga</taxon>
        <taxon>Cucujiformia</taxon>
        <taxon>Chrysomeloidea</taxon>
        <taxon>Chrysomelidae</taxon>
        <taxon>Chrysomelinae</taxon>
        <taxon>Chrysomelini</taxon>
        <taxon>Phaedon</taxon>
    </lineage>
</organism>
<dbReference type="GO" id="GO:0003677">
    <property type="term" value="F:DNA binding"/>
    <property type="evidence" value="ECO:0007669"/>
    <property type="project" value="InterPro"/>
</dbReference>
<dbReference type="AlphaFoldDB" id="A0A9P0DW84"/>
<keyword evidence="4" id="KW-0862">Zinc</keyword>
<dbReference type="InterPro" id="IPR013087">
    <property type="entry name" value="Znf_C2H2_type"/>
</dbReference>
<feature type="domain" description="C2H2-type" evidence="7">
    <location>
        <begin position="1042"/>
        <end position="1070"/>
    </location>
</feature>
<dbReference type="InterPro" id="IPR017956">
    <property type="entry name" value="AT_hook_DNA-bd_motif"/>
</dbReference>
<keyword evidence="9" id="KW-1185">Reference proteome</keyword>
<reference evidence="8" key="1">
    <citation type="submission" date="2022-01" db="EMBL/GenBank/DDBJ databases">
        <authorList>
            <person name="King R."/>
        </authorList>
    </citation>
    <scope>NUCLEOTIDE SEQUENCE</scope>
</reference>
<keyword evidence="3 5" id="KW-0863">Zinc-finger</keyword>
<feature type="region of interest" description="Disordered" evidence="6">
    <location>
        <begin position="521"/>
        <end position="544"/>
    </location>
</feature>
<accession>A0A9P0DW84</accession>
<evidence type="ECO:0000313" key="8">
    <source>
        <dbReference type="EMBL" id="CAH1173605.1"/>
    </source>
</evidence>
<dbReference type="PROSITE" id="PS00028">
    <property type="entry name" value="ZINC_FINGER_C2H2_1"/>
    <property type="match status" value="4"/>
</dbReference>
<feature type="domain" description="C2H2-type" evidence="7">
    <location>
        <begin position="756"/>
        <end position="783"/>
    </location>
</feature>
<dbReference type="PANTHER" id="PTHR24379:SF121">
    <property type="entry name" value="C2H2-TYPE DOMAIN-CONTAINING PROTEIN"/>
    <property type="match status" value="1"/>
</dbReference>